<dbReference type="GO" id="GO:0008233">
    <property type="term" value="F:peptidase activity"/>
    <property type="evidence" value="ECO:0007669"/>
    <property type="project" value="UniProtKB-KW"/>
</dbReference>
<keyword evidence="1" id="KW-0963">Cytoplasm</keyword>
<dbReference type="InterPro" id="IPR001353">
    <property type="entry name" value="Proteasome_sua/b"/>
</dbReference>
<dbReference type="Pfam" id="PF00227">
    <property type="entry name" value="Proteasome"/>
    <property type="match status" value="1"/>
</dbReference>
<dbReference type="AlphaFoldDB" id="A0A0S4LR67"/>
<dbReference type="GO" id="GO:0005737">
    <property type="term" value="C:cytoplasm"/>
    <property type="evidence" value="ECO:0007669"/>
    <property type="project" value="TreeGrafter"/>
</dbReference>
<reference evidence="5" key="1">
    <citation type="submission" date="2015-10" db="EMBL/GenBank/DDBJ databases">
        <authorList>
            <person name="Luecker S."/>
            <person name="Luecker S."/>
        </authorList>
    </citation>
    <scope>NUCLEOTIDE SEQUENCE [LARGE SCALE GENOMIC DNA]</scope>
</reference>
<dbReference type="SUPFAM" id="SSF56235">
    <property type="entry name" value="N-terminal nucleophile aminohydrolases (Ntn hydrolases)"/>
    <property type="match status" value="1"/>
</dbReference>
<dbReference type="Gene3D" id="3.60.20.10">
    <property type="entry name" value="Glutamine Phosphoribosylpyrophosphate, subunit 1, domain 1"/>
    <property type="match status" value="1"/>
</dbReference>
<dbReference type="STRING" id="1742973.COMA2_50087"/>
<gene>
    <name evidence="4" type="ORF">COMA2_50087</name>
</gene>
<dbReference type="OrthoDB" id="9794899at2"/>
<keyword evidence="2" id="KW-0645">Protease</keyword>
<accession>A0A0S4LR67</accession>
<sequence>MDMQSDFYQLLKEHGHVFGLSSQAAGGQELTTATTILAFKYRDGVLVAGDRRATAGNMVMYDRTDKVLEIDRHSVMAIAGVPATAYEMARILEHSFKYYRRTQLQELSFEGKLRALSKLLKDNVPAALAGTGAVVPIFAGYDFEQETAKIYFYDILGAEFEGVDYAVSGSGSPTIRGILHYVNTWGEQPLSAMPEEQAAVQALRLLTSAAEFDSATGGVNREAGLYPVIKFITVSGVRTMPDVQLKPLFEAKVSRHV</sequence>
<evidence type="ECO:0000313" key="5">
    <source>
        <dbReference type="Proteomes" id="UP000198736"/>
    </source>
</evidence>
<name>A0A0S4LR67_9BACT</name>
<proteinExistence type="predicted"/>
<evidence type="ECO:0000313" key="4">
    <source>
        <dbReference type="EMBL" id="CUS38438.1"/>
    </source>
</evidence>
<dbReference type="EMBL" id="CZPZ01000032">
    <property type="protein sequence ID" value="CUS38438.1"/>
    <property type="molecule type" value="Genomic_DNA"/>
</dbReference>
<dbReference type="PANTHER" id="PTHR32194">
    <property type="entry name" value="METALLOPROTEASE TLDD"/>
    <property type="match status" value="1"/>
</dbReference>
<dbReference type="InterPro" id="IPR023333">
    <property type="entry name" value="Proteasome_suB-type"/>
</dbReference>
<dbReference type="RefSeq" id="WP_090900405.1">
    <property type="nucleotide sequence ID" value="NZ_CZPZ01000032.1"/>
</dbReference>
<keyword evidence="3 4" id="KW-0378">Hydrolase</keyword>
<dbReference type="InterPro" id="IPR029055">
    <property type="entry name" value="Ntn_hydrolases_N"/>
</dbReference>
<keyword evidence="5" id="KW-1185">Reference proteome</keyword>
<protein>
    <submittedName>
        <fullName evidence="4">Putative Proteasome, beta subunit</fullName>
        <ecNumber evidence="4">3.4.25.1</ecNumber>
    </submittedName>
</protein>
<dbReference type="PANTHER" id="PTHR32194:SF0">
    <property type="entry name" value="ATP-DEPENDENT PROTEASE SUBUNIT HSLV"/>
    <property type="match status" value="1"/>
</dbReference>
<organism evidence="4 5">
    <name type="scientific">Candidatus Nitrospira nitrificans</name>
    <dbReference type="NCBI Taxonomy" id="1742973"/>
    <lineage>
        <taxon>Bacteria</taxon>
        <taxon>Pseudomonadati</taxon>
        <taxon>Nitrospirota</taxon>
        <taxon>Nitrospiria</taxon>
        <taxon>Nitrospirales</taxon>
        <taxon>Nitrospiraceae</taxon>
        <taxon>Nitrospira</taxon>
    </lineage>
</organism>
<dbReference type="Proteomes" id="UP000198736">
    <property type="component" value="Unassembled WGS sequence"/>
</dbReference>
<dbReference type="GO" id="GO:0051603">
    <property type="term" value="P:proteolysis involved in protein catabolic process"/>
    <property type="evidence" value="ECO:0007669"/>
    <property type="project" value="InterPro"/>
</dbReference>
<evidence type="ECO:0000256" key="3">
    <source>
        <dbReference type="ARBA" id="ARBA00022801"/>
    </source>
</evidence>
<dbReference type="GO" id="GO:0005839">
    <property type="term" value="C:proteasome core complex"/>
    <property type="evidence" value="ECO:0007669"/>
    <property type="project" value="InterPro"/>
</dbReference>
<evidence type="ECO:0000256" key="2">
    <source>
        <dbReference type="ARBA" id="ARBA00022670"/>
    </source>
</evidence>
<dbReference type="EC" id="3.4.25.1" evidence="4"/>
<keyword evidence="4" id="KW-0647">Proteasome</keyword>
<evidence type="ECO:0000256" key="1">
    <source>
        <dbReference type="ARBA" id="ARBA00022490"/>
    </source>
</evidence>